<dbReference type="OrthoDB" id="3728306at2"/>
<proteinExistence type="predicted"/>
<gene>
    <name evidence="11" type="ORF">CLV29_1168</name>
</gene>
<evidence type="ECO:0000256" key="9">
    <source>
        <dbReference type="ARBA" id="ARBA00031306"/>
    </source>
</evidence>
<evidence type="ECO:0000256" key="7">
    <source>
        <dbReference type="ARBA" id="ARBA00022827"/>
    </source>
</evidence>
<comment type="caution">
    <text evidence="11">The sequence shown here is derived from an EMBL/GenBank/DDBJ whole genome shotgun (WGS) entry which is preliminary data.</text>
</comment>
<dbReference type="GO" id="GO:0016740">
    <property type="term" value="F:transferase activity"/>
    <property type="evidence" value="ECO:0007669"/>
    <property type="project" value="UniProtKB-KW"/>
</dbReference>
<dbReference type="GO" id="GO:0046872">
    <property type="term" value="F:metal ion binding"/>
    <property type="evidence" value="ECO:0007669"/>
    <property type="project" value="UniProtKB-KW"/>
</dbReference>
<dbReference type="PANTHER" id="PTHR30040">
    <property type="entry name" value="THIAMINE BIOSYNTHESIS LIPOPROTEIN APBE"/>
    <property type="match status" value="1"/>
</dbReference>
<keyword evidence="8" id="KW-0460">Magnesium</keyword>
<keyword evidence="5" id="KW-0808">Transferase</keyword>
<dbReference type="PANTHER" id="PTHR30040:SF2">
    <property type="entry name" value="FAD:PROTEIN FMN TRANSFERASE"/>
    <property type="match status" value="1"/>
</dbReference>
<keyword evidence="11" id="KW-0449">Lipoprotein</keyword>
<organism evidence="11 12">
    <name type="scientific">Naumannella halotolerans</name>
    <dbReference type="NCBI Taxonomy" id="993414"/>
    <lineage>
        <taxon>Bacteria</taxon>
        <taxon>Bacillati</taxon>
        <taxon>Actinomycetota</taxon>
        <taxon>Actinomycetes</taxon>
        <taxon>Propionibacteriales</taxon>
        <taxon>Propionibacteriaceae</taxon>
        <taxon>Naumannella</taxon>
    </lineage>
</organism>
<dbReference type="InterPro" id="IPR024932">
    <property type="entry name" value="ApbE"/>
</dbReference>
<name>A0A4R7J9I2_9ACTN</name>
<dbReference type="EMBL" id="SOAW01000001">
    <property type="protein sequence ID" value="TDT33546.1"/>
    <property type="molecule type" value="Genomic_DNA"/>
</dbReference>
<evidence type="ECO:0000256" key="8">
    <source>
        <dbReference type="ARBA" id="ARBA00022842"/>
    </source>
</evidence>
<sequence length="330" mass="34763">MMIDNINRRRASAYSWHQLGTRCTVMGTGPGDIRLAAALVQGELALLDRTCSRFRSDTELAEVTRGRWSEVSALLFSLISAAIRSAELSDGAVDPTVDLARLGYDRDLSLVQLRYSPAEDRRAGPLVLTPGWRGIGLNASSSQVFLPEGVDLDLGSSAKAWAADQAATTCAEVFGDGFLVNLGGDIATAGPGPADGWQVMIEESAGTFGAGQDLGAGPVVSLHHGGLATSSTVSRTWRQGGRLRHHIIDPSTGEPAEPVWRTVSVAAASAELANTASTAAVVFGEQAPLWLTERGIAARLAPTHGPVRYTCGWPVDREPGTRPADNLALL</sequence>
<dbReference type="EC" id="2.7.1.180" evidence="2"/>
<keyword evidence="7" id="KW-0274">FAD</keyword>
<evidence type="ECO:0000256" key="3">
    <source>
        <dbReference type="ARBA" id="ARBA00016337"/>
    </source>
</evidence>
<dbReference type="Pfam" id="PF02424">
    <property type="entry name" value="ApbE"/>
    <property type="match status" value="1"/>
</dbReference>
<evidence type="ECO:0000256" key="1">
    <source>
        <dbReference type="ARBA" id="ARBA00001946"/>
    </source>
</evidence>
<dbReference type="InterPro" id="IPR003374">
    <property type="entry name" value="ApbE-like_sf"/>
</dbReference>
<evidence type="ECO:0000256" key="2">
    <source>
        <dbReference type="ARBA" id="ARBA00011955"/>
    </source>
</evidence>
<dbReference type="SUPFAM" id="SSF143631">
    <property type="entry name" value="ApbE-like"/>
    <property type="match status" value="1"/>
</dbReference>
<comment type="catalytic activity">
    <reaction evidence="10">
        <text>L-threonyl-[protein] + FAD = FMN-L-threonyl-[protein] + AMP + H(+)</text>
        <dbReference type="Rhea" id="RHEA:36847"/>
        <dbReference type="Rhea" id="RHEA-COMP:11060"/>
        <dbReference type="Rhea" id="RHEA-COMP:11061"/>
        <dbReference type="ChEBI" id="CHEBI:15378"/>
        <dbReference type="ChEBI" id="CHEBI:30013"/>
        <dbReference type="ChEBI" id="CHEBI:57692"/>
        <dbReference type="ChEBI" id="CHEBI:74257"/>
        <dbReference type="ChEBI" id="CHEBI:456215"/>
        <dbReference type="EC" id="2.7.1.180"/>
    </reaction>
</comment>
<dbReference type="AlphaFoldDB" id="A0A4R7J9I2"/>
<accession>A0A4R7J9I2</accession>
<evidence type="ECO:0000313" key="11">
    <source>
        <dbReference type="EMBL" id="TDT33546.1"/>
    </source>
</evidence>
<evidence type="ECO:0000313" key="12">
    <source>
        <dbReference type="Proteomes" id="UP000295371"/>
    </source>
</evidence>
<evidence type="ECO:0000256" key="5">
    <source>
        <dbReference type="ARBA" id="ARBA00022679"/>
    </source>
</evidence>
<evidence type="ECO:0000256" key="6">
    <source>
        <dbReference type="ARBA" id="ARBA00022723"/>
    </source>
</evidence>
<dbReference type="Proteomes" id="UP000295371">
    <property type="component" value="Unassembled WGS sequence"/>
</dbReference>
<keyword evidence="6" id="KW-0479">Metal-binding</keyword>
<reference evidence="11 12" key="1">
    <citation type="submission" date="2019-03" db="EMBL/GenBank/DDBJ databases">
        <title>Genomic Encyclopedia of Archaeal and Bacterial Type Strains, Phase II (KMG-II): from individual species to whole genera.</title>
        <authorList>
            <person name="Goeker M."/>
        </authorList>
    </citation>
    <scope>NUCLEOTIDE SEQUENCE [LARGE SCALE GENOMIC DNA]</scope>
    <source>
        <strain evidence="11 12">DSM 24323</strain>
    </source>
</reference>
<evidence type="ECO:0000256" key="4">
    <source>
        <dbReference type="ARBA" id="ARBA00022630"/>
    </source>
</evidence>
<protein>
    <recommendedName>
        <fullName evidence="3">FAD:protein FMN transferase</fullName>
        <ecNumber evidence="2">2.7.1.180</ecNumber>
    </recommendedName>
    <alternativeName>
        <fullName evidence="9">Flavin transferase</fullName>
    </alternativeName>
</protein>
<dbReference type="Gene3D" id="3.10.520.10">
    <property type="entry name" value="ApbE-like domains"/>
    <property type="match status" value="1"/>
</dbReference>
<keyword evidence="12" id="KW-1185">Reference proteome</keyword>
<comment type="cofactor">
    <cofactor evidence="1">
        <name>Mg(2+)</name>
        <dbReference type="ChEBI" id="CHEBI:18420"/>
    </cofactor>
</comment>
<keyword evidence="4" id="KW-0285">Flavoprotein</keyword>
<evidence type="ECO:0000256" key="10">
    <source>
        <dbReference type="ARBA" id="ARBA00048540"/>
    </source>
</evidence>